<evidence type="ECO:0000256" key="3">
    <source>
        <dbReference type="ARBA" id="ARBA00022837"/>
    </source>
</evidence>
<evidence type="ECO:0000313" key="9">
    <source>
        <dbReference type="Proteomes" id="UP000271974"/>
    </source>
</evidence>
<reference evidence="8 9" key="1">
    <citation type="submission" date="2019-01" db="EMBL/GenBank/DDBJ databases">
        <title>A draft genome assembly of the solar-powered sea slug Elysia chlorotica.</title>
        <authorList>
            <person name="Cai H."/>
            <person name="Li Q."/>
            <person name="Fang X."/>
            <person name="Li J."/>
            <person name="Curtis N.E."/>
            <person name="Altenburger A."/>
            <person name="Shibata T."/>
            <person name="Feng M."/>
            <person name="Maeda T."/>
            <person name="Schwartz J.A."/>
            <person name="Shigenobu S."/>
            <person name="Lundholm N."/>
            <person name="Nishiyama T."/>
            <person name="Yang H."/>
            <person name="Hasebe M."/>
            <person name="Li S."/>
            <person name="Pierce S.K."/>
            <person name="Wang J."/>
        </authorList>
    </citation>
    <scope>NUCLEOTIDE SEQUENCE [LARGE SCALE GENOMIC DNA]</scope>
    <source>
        <strain evidence="8">EC2010</strain>
        <tissue evidence="8">Whole organism of an adult</tissue>
    </source>
</reference>
<comment type="caution">
    <text evidence="8">The sequence shown here is derived from an EMBL/GenBank/DDBJ whole genome shotgun (WGS) entry which is preliminary data.</text>
</comment>
<dbReference type="GO" id="GO:0045296">
    <property type="term" value="F:cadherin binding"/>
    <property type="evidence" value="ECO:0007669"/>
    <property type="project" value="TreeGrafter"/>
</dbReference>
<keyword evidence="9" id="KW-1185">Reference proteome</keyword>
<feature type="domain" description="Cadherin" evidence="7">
    <location>
        <begin position="149"/>
        <end position="255"/>
    </location>
</feature>
<dbReference type="GO" id="GO:0016342">
    <property type="term" value="C:catenin complex"/>
    <property type="evidence" value="ECO:0007669"/>
    <property type="project" value="TreeGrafter"/>
</dbReference>
<dbReference type="EMBL" id="RQTK01000159">
    <property type="protein sequence ID" value="RUS85812.1"/>
    <property type="molecule type" value="Genomic_DNA"/>
</dbReference>
<dbReference type="Pfam" id="PF00028">
    <property type="entry name" value="Cadherin"/>
    <property type="match status" value="1"/>
</dbReference>
<proteinExistence type="predicted"/>
<dbReference type="GO" id="GO:0008013">
    <property type="term" value="F:beta-catenin binding"/>
    <property type="evidence" value="ECO:0007669"/>
    <property type="project" value="TreeGrafter"/>
</dbReference>
<evidence type="ECO:0000256" key="6">
    <source>
        <dbReference type="SAM" id="SignalP"/>
    </source>
</evidence>
<dbReference type="PROSITE" id="PS50268">
    <property type="entry name" value="CADHERIN_2"/>
    <property type="match status" value="2"/>
</dbReference>
<dbReference type="GO" id="GO:0007156">
    <property type="term" value="P:homophilic cell adhesion via plasma membrane adhesion molecules"/>
    <property type="evidence" value="ECO:0007669"/>
    <property type="project" value="InterPro"/>
</dbReference>
<dbReference type="CDD" id="cd11304">
    <property type="entry name" value="Cadherin_repeat"/>
    <property type="match status" value="3"/>
</dbReference>
<comment type="subcellular location">
    <subcellularLocation>
        <location evidence="1">Membrane</location>
    </subcellularLocation>
</comment>
<feature type="signal peptide" evidence="6">
    <location>
        <begin position="1"/>
        <end position="34"/>
    </location>
</feature>
<feature type="chain" id="PRO_5019304580" description="Cadherin domain-containing protein" evidence="6">
    <location>
        <begin position="35"/>
        <end position="349"/>
    </location>
</feature>
<dbReference type="SMART" id="SM00112">
    <property type="entry name" value="CA"/>
    <property type="match status" value="2"/>
</dbReference>
<dbReference type="AlphaFoldDB" id="A0A433TW90"/>
<organism evidence="8 9">
    <name type="scientific">Elysia chlorotica</name>
    <name type="common">Eastern emerald elysia</name>
    <name type="synonym">Sea slug</name>
    <dbReference type="NCBI Taxonomy" id="188477"/>
    <lineage>
        <taxon>Eukaryota</taxon>
        <taxon>Metazoa</taxon>
        <taxon>Spiralia</taxon>
        <taxon>Lophotrochozoa</taxon>
        <taxon>Mollusca</taxon>
        <taxon>Gastropoda</taxon>
        <taxon>Heterobranchia</taxon>
        <taxon>Euthyneura</taxon>
        <taxon>Panpulmonata</taxon>
        <taxon>Sacoglossa</taxon>
        <taxon>Placobranchoidea</taxon>
        <taxon>Plakobranchidae</taxon>
        <taxon>Elysia</taxon>
    </lineage>
</organism>
<dbReference type="SUPFAM" id="SSF49313">
    <property type="entry name" value="Cadherin-like"/>
    <property type="match status" value="3"/>
</dbReference>
<dbReference type="GO" id="GO:0016477">
    <property type="term" value="P:cell migration"/>
    <property type="evidence" value="ECO:0007669"/>
    <property type="project" value="TreeGrafter"/>
</dbReference>
<dbReference type="Gene3D" id="2.60.40.60">
    <property type="entry name" value="Cadherins"/>
    <property type="match status" value="3"/>
</dbReference>
<sequence length="349" mass="37023">MVGSRWTPTMVRPNWTYQLLALSLLCVFSINGQSSPTCTNTFIELSVTEPSTTTFALHDFTTAPDCTDPDGGAVTYTILSGDANSRFTIASNELVVNGALLDAEANDGAGNYESPYKMIIEATDAEGLSAYVSVLVQVVSDNDNDPTIVLASNSVSFTESTGVGATISTCALADLDYPGGQDAKVSVSITDGNDGTFAINSDTCDVTLVESLNYDLNSTYSLTLEVTDLDPVSPKTATQVLTINVLDENDVEPTCPFYNTMVEVDENTSGTIATLMCSDDDALPLVYTKNSGDSMVKVDISGMISLDSPGPDYDTGDRNLEIQVLVTDQGNPIRSVTVTYSLSVVDLDD</sequence>
<protein>
    <recommendedName>
        <fullName evidence="7">Cadherin domain-containing protein</fullName>
    </recommendedName>
</protein>
<dbReference type="InterPro" id="IPR039808">
    <property type="entry name" value="Cadherin"/>
</dbReference>
<feature type="domain" description="Cadherin" evidence="7">
    <location>
        <begin position="39"/>
        <end position="148"/>
    </location>
</feature>
<dbReference type="PANTHER" id="PTHR24027:SF438">
    <property type="entry name" value="CADHERIN 23"/>
    <property type="match status" value="1"/>
</dbReference>
<feature type="non-terminal residue" evidence="8">
    <location>
        <position position="349"/>
    </location>
</feature>
<gene>
    <name evidence="8" type="ORF">EGW08_006441</name>
</gene>
<evidence type="ECO:0000256" key="2">
    <source>
        <dbReference type="ARBA" id="ARBA00022737"/>
    </source>
</evidence>
<dbReference type="PANTHER" id="PTHR24027">
    <property type="entry name" value="CADHERIN-23"/>
    <property type="match status" value="1"/>
</dbReference>
<evidence type="ECO:0000259" key="7">
    <source>
        <dbReference type="PROSITE" id="PS50268"/>
    </source>
</evidence>
<keyword evidence="4" id="KW-0472">Membrane</keyword>
<dbReference type="GO" id="GO:0005509">
    <property type="term" value="F:calcium ion binding"/>
    <property type="evidence" value="ECO:0007669"/>
    <property type="project" value="UniProtKB-UniRule"/>
</dbReference>
<name>A0A433TW90_ELYCH</name>
<dbReference type="InterPro" id="IPR015919">
    <property type="entry name" value="Cadherin-like_sf"/>
</dbReference>
<accession>A0A433TW90</accession>
<evidence type="ECO:0000256" key="5">
    <source>
        <dbReference type="PROSITE-ProRule" id="PRU00043"/>
    </source>
</evidence>
<evidence type="ECO:0000256" key="4">
    <source>
        <dbReference type="ARBA" id="ARBA00023136"/>
    </source>
</evidence>
<dbReference type="InterPro" id="IPR002126">
    <property type="entry name" value="Cadherin-like_dom"/>
</dbReference>
<dbReference type="STRING" id="188477.A0A433TW90"/>
<dbReference type="OrthoDB" id="6162546at2759"/>
<keyword evidence="3 5" id="KW-0106">Calcium</keyword>
<evidence type="ECO:0000256" key="1">
    <source>
        <dbReference type="ARBA" id="ARBA00004370"/>
    </source>
</evidence>
<dbReference type="Proteomes" id="UP000271974">
    <property type="component" value="Unassembled WGS sequence"/>
</dbReference>
<keyword evidence="2" id="KW-0677">Repeat</keyword>
<dbReference type="PRINTS" id="PR00205">
    <property type="entry name" value="CADHERIN"/>
</dbReference>
<keyword evidence="6" id="KW-0732">Signal</keyword>
<evidence type="ECO:0000313" key="8">
    <source>
        <dbReference type="EMBL" id="RUS85812.1"/>
    </source>
</evidence>